<dbReference type="EMBL" id="JBGMDY010000001">
    <property type="protein sequence ID" value="KAL2347587.1"/>
    <property type="molecule type" value="Genomic_DNA"/>
</dbReference>
<dbReference type="GO" id="GO:0016787">
    <property type="term" value="F:hydrolase activity"/>
    <property type="evidence" value="ECO:0007669"/>
    <property type="project" value="UniProtKB-KW"/>
</dbReference>
<protein>
    <submittedName>
        <fullName evidence="6">Uncharacterized protein</fullName>
    </submittedName>
</protein>
<keyword evidence="4" id="KW-0460">Magnesium</keyword>
<evidence type="ECO:0000256" key="4">
    <source>
        <dbReference type="ARBA" id="ARBA00022842"/>
    </source>
</evidence>
<gene>
    <name evidence="6" type="ORF">Fmac_001587</name>
</gene>
<dbReference type="Proteomes" id="UP001603857">
    <property type="component" value="Unassembled WGS sequence"/>
</dbReference>
<evidence type="ECO:0000256" key="1">
    <source>
        <dbReference type="ARBA" id="ARBA00009589"/>
    </source>
</evidence>
<feature type="compositionally biased region" description="Basic and acidic residues" evidence="5">
    <location>
        <begin position="17"/>
        <end position="40"/>
    </location>
</feature>
<dbReference type="InterPro" id="IPR023214">
    <property type="entry name" value="HAD_sf"/>
</dbReference>
<organism evidence="6 7">
    <name type="scientific">Flemingia macrophylla</name>
    <dbReference type="NCBI Taxonomy" id="520843"/>
    <lineage>
        <taxon>Eukaryota</taxon>
        <taxon>Viridiplantae</taxon>
        <taxon>Streptophyta</taxon>
        <taxon>Embryophyta</taxon>
        <taxon>Tracheophyta</taxon>
        <taxon>Spermatophyta</taxon>
        <taxon>Magnoliopsida</taxon>
        <taxon>eudicotyledons</taxon>
        <taxon>Gunneridae</taxon>
        <taxon>Pentapetalae</taxon>
        <taxon>rosids</taxon>
        <taxon>fabids</taxon>
        <taxon>Fabales</taxon>
        <taxon>Fabaceae</taxon>
        <taxon>Papilionoideae</taxon>
        <taxon>50 kb inversion clade</taxon>
        <taxon>NPAAA clade</taxon>
        <taxon>indigoferoid/millettioid clade</taxon>
        <taxon>Phaseoleae</taxon>
        <taxon>Flemingia</taxon>
    </lineage>
</organism>
<dbReference type="InterPro" id="IPR036412">
    <property type="entry name" value="HAD-like_sf"/>
</dbReference>
<dbReference type="PANTHER" id="PTHR12103:SF12">
    <property type="entry name" value="FI20020P1"/>
    <property type="match status" value="1"/>
</dbReference>
<feature type="region of interest" description="Disordered" evidence="5">
    <location>
        <begin position="1"/>
        <end position="40"/>
    </location>
</feature>
<dbReference type="GO" id="GO:0046872">
    <property type="term" value="F:metal ion binding"/>
    <property type="evidence" value="ECO:0007669"/>
    <property type="project" value="UniProtKB-KW"/>
</dbReference>
<dbReference type="SUPFAM" id="SSF56784">
    <property type="entry name" value="HAD-like"/>
    <property type="match status" value="1"/>
</dbReference>
<keyword evidence="2" id="KW-0479">Metal-binding</keyword>
<dbReference type="Gene3D" id="3.40.50.1000">
    <property type="entry name" value="HAD superfamily/HAD-like"/>
    <property type="match status" value="1"/>
</dbReference>
<evidence type="ECO:0000256" key="2">
    <source>
        <dbReference type="ARBA" id="ARBA00022723"/>
    </source>
</evidence>
<accession>A0ABD1NHH9</accession>
<proteinExistence type="inferred from homology"/>
<dbReference type="Pfam" id="PF05761">
    <property type="entry name" value="5_nucleotid"/>
    <property type="match status" value="1"/>
</dbReference>
<dbReference type="PANTHER" id="PTHR12103">
    <property type="entry name" value="5'-NUCLEOTIDASE DOMAIN-CONTAINING"/>
    <property type="match status" value="1"/>
</dbReference>
<reference evidence="6 7" key="1">
    <citation type="submission" date="2024-08" db="EMBL/GenBank/DDBJ databases">
        <title>Insights into the chromosomal genome structure of Flemingia macrophylla.</title>
        <authorList>
            <person name="Ding Y."/>
            <person name="Zhao Y."/>
            <person name="Bi W."/>
            <person name="Wu M."/>
            <person name="Zhao G."/>
            <person name="Gong Y."/>
            <person name="Li W."/>
            <person name="Zhang P."/>
        </authorList>
    </citation>
    <scope>NUCLEOTIDE SEQUENCE [LARGE SCALE GENOMIC DNA]</scope>
    <source>
        <strain evidence="6">DYQJB</strain>
        <tissue evidence="6">Leaf</tissue>
    </source>
</reference>
<evidence type="ECO:0000256" key="3">
    <source>
        <dbReference type="ARBA" id="ARBA00022801"/>
    </source>
</evidence>
<dbReference type="InterPro" id="IPR008380">
    <property type="entry name" value="HAD-SF_hydro_IG_5-nucl"/>
</dbReference>
<evidence type="ECO:0000256" key="5">
    <source>
        <dbReference type="SAM" id="MobiDB-lite"/>
    </source>
</evidence>
<comment type="caution">
    <text evidence="6">The sequence shown here is derived from an EMBL/GenBank/DDBJ whole genome shotgun (WGS) entry which is preliminary data.</text>
</comment>
<evidence type="ECO:0000313" key="6">
    <source>
        <dbReference type="EMBL" id="KAL2347587.1"/>
    </source>
</evidence>
<sequence length="204" mass="22610">MGDVQPRRARQTSKPRGRGDGRGERPRRWSSREGGCRRNEGGVVVAMGDVQPCGAYRSKRPRRKSKVRARGDGRSEVAVAITVAAWGNILQFLKTLKEKGQKLFLLTNSPYYFVDGGMHSMDLRECWTELFDVVIAKANKSQFYTSEHPFRSEAASCPGGSESTSADLVDEERLRNKSWIIAAGGITNRGQLYGVGKVGFALRL</sequence>
<keyword evidence="3" id="KW-0378">Hydrolase</keyword>
<comment type="similarity">
    <text evidence="1">Belongs to the 5'(3')-deoxyribonucleotidase family.</text>
</comment>
<dbReference type="AlphaFoldDB" id="A0ABD1NHH9"/>
<evidence type="ECO:0000313" key="7">
    <source>
        <dbReference type="Proteomes" id="UP001603857"/>
    </source>
</evidence>
<keyword evidence="7" id="KW-1185">Reference proteome</keyword>
<name>A0ABD1NHH9_9FABA</name>
<feature type="compositionally biased region" description="Basic residues" evidence="5">
    <location>
        <begin position="7"/>
        <end position="16"/>
    </location>
</feature>